<evidence type="ECO:0000256" key="3">
    <source>
        <dbReference type="ARBA" id="ARBA00022741"/>
    </source>
</evidence>
<dbReference type="SUPFAM" id="SSF52374">
    <property type="entry name" value="Nucleotidylyl transferase"/>
    <property type="match status" value="1"/>
</dbReference>
<dbReference type="Gene3D" id="3.40.50.620">
    <property type="entry name" value="HUPs"/>
    <property type="match status" value="1"/>
</dbReference>
<keyword evidence="3 8" id="KW-0547">Nucleotide-binding</keyword>
<dbReference type="InterPro" id="IPR005148">
    <property type="entry name" value="Arg-tRNA-synth_N"/>
</dbReference>
<dbReference type="GO" id="GO:0004814">
    <property type="term" value="F:arginine-tRNA ligase activity"/>
    <property type="evidence" value="ECO:0007669"/>
    <property type="project" value="UniProtKB-UniRule"/>
</dbReference>
<dbReference type="Proteomes" id="UP000034783">
    <property type="component" value="Unassembled WGS sequence"/>
</dbReference>
<proteinExistence type="inferred from homology"/>
<name>A0A0G1JDA1_UNCKA</name>
<dbReference type="InterPro" id="IPR008909">
    <property type="entry name" value="DALR_anticod-bd"/>
</dbReference>
<keyword evidence="8" id="KW-0963">Cytoplasm</keyword>
<comment type="catalytic activity">
    <reaction evidence="7 8">
        <text>tRNA(Arg) + L-arginine + ATP = L-arginyl-tRNA(Arg) + AMP + diphosphate</text>
        <dbReference type="Rhea" id="RHEA:20301"/>
        <dbReference type="Rhea" id="RHEA-COMP:9658"/>
        <dbReference type="Rhea" id="RHEA-COMP:9673"/>
        <dbReference type="ChEBI" id="CHEBI:30616"/>
        <dbReference type="ChEBI" id="CHEBI:32682"/>
        <dbReference type="ChEBI" id="CHEBI:33019"/>
        <dbReference type="ChEBI" id="CHEBI:78442"/>
        <dbReference type="ChEBI" id="CHEBI:78513"/>
        <dbReference type="ChEBI" id="CHEBI:456215"/>
        <dbReference type="EC" id="6.1.1.19"/>
    </reaction>
</comment>
<dbReference type="EMBL" id="LCJD01000026">
    <property type="protein sequence ID" value="KKT69353.1"/>
    <property type="molecule type" value="Genomic_DNA"/>
</dbReference>
<evidence type="ECO:0000256" key="4">
    <source>
        <dbReference type="ARBA" id="ARBA00022840"/>
    </source>
</evidence>
<dbReference type="HAMAP" id="MF_00123">
    <property type="entry name" value="Arg_tRNA_synth"/>
    <property type="match status" value="1"/>
</dbReference>
<dbReference type="Pfam" id="PF03485">
    <property type="entry name" value="Arg_tRNA_synt_N"/>
    <property type="match status" value="1"/>
</dbReference>
<dbReference type="PATRIC" id="fig|1619116.3.peg.350"/>
<evidence type="ECO:0000259" key="11">
    <source>
        <dbReference type="SMART" id="SM01016"/>
    </source>
</evidence>
<dbReference type="SUPFAM" id="SSF47323">
    <property type="entry name" value="Anticodon-binding domain of a subclass of class I aminoacyl-tRNA synthetases"/>
    <property type="match status" value="1"/>
</dbReference>
<dbReference type="InterPro" id="IPR036695">
    <property type="entry name" value="Arg-tRNA-synth_N_sf"/>
</dbReference>
<dbReference type="Gene3D" id="1.10.730.10">
    <property type="entry name" value="Isoleucyl-tRNA Synthetase, Domain 1"/>
    <property type="match status" value="1"/>
</dbReference>
<organism evidence="12 13">
    <name type="scientific">candidate division WWE3 bacterium GW2011_GWB1_44_4</name>
    <dbReference type="NCBI Taxonomy" id="1619116"/>
    <lineage>
        <taxon>Bacteria</taxon>
        <taxon>Katanobacteria</taxon>
    </lineage>
</organism>
<dbReference type="Gene3D" id="3.30.1360.70">
    <property type="entry name" value="Arginyl tRNA synthetase N-terminal domain"/>
    <property type="match status" value="1"/>
</dbReference>
<evidence type="ECO:0000256" key="9">
    <source>
        <dbReference type="RuleBase" id="RU363038"/>
    </source>
</evidence>
<dbReference type="SMART" id="SM00836">
    <property type="entry name" value="DALR_1"/>
    <property type="match status" value="1"/>
</dbReference>
<reference evidence="12 13" key="1">
    <citation type="journal article" date="2015" name="Nature">
        <title>rRNA introns, odd ribosomes, and small enigmatic genomes across a large radiation of phyla.</title>
        <authorList>
            <person name="Brown C.T."/>
            <person name="Hug L.A."/>
            <person name="Thomas B.C."/>
            <person name="Sharon I."/>
            <person name="Castelle C.J."/>
            <person name="Singh A."/>
            <person name="Wilkins M.J."/>
            <person name="Williams K.H."/>
            <person name="Banfield J.F."/>
        </authorList>
    </citation>
    <scope>NUCLEOTIDE SEQUENCE [LARGE SCALE GENOMIC DNA]</scope>
</reference>
<dbReference type="EC" id="6.1.1.19" evidence="8"/>
<comment type="caution">
    <text evidence="8">Lacks conserved residue(s) required for the propagation of feature annotation.</text>
</comment>
<comment type="similarity">
    <text evidence="1 8 9">Belongs to the class-I aminoacyl-tRNA synthetase family.</text>
</comment>
<gene>
    <name evidence="8" type="primary">argS</name>
    <name evidence="12" type="ORF">UW65_C0026G0006</name>
</gene>
<keyword evidence="5 8" id="KW-0648">Protein biosynthesis</keyword>
<feature type="domain" description="Arginyl tRNA synthetase N-terminal" evidence="11">
    <location>
        <begin position="6"/>
        <end position="99"/>
    </location>
</feature>
<dbReference type="GO" id="GO:0005737">
    <property type="term" value="C:cytoplasm"/>
    <property type="evidence" value="ECO:0007669"/>
    <property type="project" value="UniProtKB-SubCell"/>
</dbReference>
<evidence type="ECO:0000256" key="1">
    <source>
        <dbReference type="ARBA" id="ARBA00005594"/>
    </source>
</evidence>
<comment type="caution">
    <text evidence="12">The sequence shown here is derived from an EMBL/GenBank/DDBJ whole genome shotgun (WGS) entry which is preliminary data.</text>
</comment>
<dbReference type="PANTHER" id="PTHR11956:SF5">
    <property type="entry name" value="ARGININE--TRNA LIGASE, CYTOPLASMIC"/>
    <property type="match status" value="1"/>
</dbReference>
<evidence type="ECO:0000313" key="13">
    <source>
        <dbReference type="Proteomes" id="UP000034783"/>
    </source>
</evidence>
<dbReference type="InterPro" id="IPR009080">
    <property type="entry name" value="tRNAsynth_Ia_anticodon-bd"/>
</dbReference>
<accession>A0A0G1JDA1</accession>
<dbReference type="SUPFAM" id="SSF55190">
    <property type="entry name" value="Arginyl-tRNA synthetase (ArgRS), N-terminal 'additional' domain"/>
    <property type="match status" value="1"/>
</dbReference>
<protein>
    <recommendedName>
        <fullName evidence="8">Arginine--tRNA ligase</fullName>
        <ecNumber evidence="8">6.1.1.19</ecNumber>
    </recommendedName>
    <alternativeName>
        <fullName evidence="8">Arginyl-tRNA synthetase</fullName>
        <shortName evidence="8">ArgRS</shortName>
    </alternativeName>
</protein>
<evidence type="ECO:0000256" key="8">
    <source>
        <dbReference type="HAMAP-Rule" id="MF_00123"/>
    </source>
</evidence>
<comment type="subcellular location">
    <subcellularLocation>
        <location evidence="8">Cytoplasm</location>
    </subcellularLocation>
</comment>
<sequence length="645" mass="72132">MQDVAKIIKLGVASALRSLYKIDNADVSLEHPQNPKWGDYSTNSALVYAKKLGKDPMEVAKDVSALLFKSALYVEDFGKELLLFSDVSVAHPGFINFRLSRELLFCSMLCVLKEGSKFGSQNIGLGKRVALEHSNVNPNKAAHVGHLRNAVIGQFIERTYEYLGYDVQVQYYSNDLGLQVTTSLLGMQVLGTSIDASKYKKFDHYAWDVYSKFSSMLDVDPKLKSRLEELMLKLETGDTAVTKEQTELSGRILKDNLCTFAALGIDYDLIVYESSIKQFGMWEKAFERLKSNENVYLGVSGASTGCWLVRVSDDASKKDTALGVEEDKIIVRSNGIPTYTGKDIAYHMWKFGLLGQDFRYREYDTDTQKKLLYETSTTGVDNDAFTNSSLVLDVIDVRQTYAIDVVRKSLAYLGYQEQSESLIHVNYGHVYLSSATAEKMGFTSTPSTNVGMSGRKGIGVKIDDLITIVSETLASQFAGSPNQIDVRNAVIKFDMLRYDTFQDVIFDVDSALNLKGFTGPYIQYTHARAVSVLEKSGQVFDISKLPSYFILNTELALTSRELEVIALFGRFPEIVVSSATSFAPNLLCNYLYTLCQRFNSFYNDAPILNAEDPRVRELRLLLTSAVRQVLRNGLYLLGINAVDKM</sequence>
<dbReference type="FunFam" id="1.10.730.10:FF:000006">
    <property type="entry name" value="Arginyl-tRNA synthetase 2, mitochondrial"/>
    <property type="match status" value="1"/>
</dbReference>
<dbReference type="GO" id="GO:0006420">
    <property type="term" value="P:arginyl-tRNA aminoacylation"/>
    <property type="evidence" value="ECO:0007669"/>
    <property type="project" value="UniProtKB-UniRule"/>
</dbReference>
<evidence type="ECO:0000256" key="6">
    <source>
        <dbReference type="ARBA" id="ARBA00023146"/>
    </source>
</evidence>
<evidence type="ECO:0000256" key="7">
    <source>
        <dbReference type="ARBA" id="ARBA00049339"/>
    </source>
</evidence>
<dbReference type="AlphaFoldDB" id="A0A0G1JDA1"/>
<feature type="domain" description="DALR anticodon binding" evidence="10">
    <location>
        <begin position="522"/>
        <end position="645"/>
    </location>
</feature>
<keyword evidence="2 8" id="KW-0436">Ligase</keyword>
<dbReference type="InterPro" id="IPR001278">
    <property type="entry name" value="Arg-tRNA-ligase"/>
</dbReference>
<evidence type="ECO:0000256" key="2">
    <source>
        <dbReference type="ARBA" id="ARBA00022598"/>
    </source>
</evidence>
<dbReference type="InterPro" id="IPR035684">
    <property type="entry name" value="ArgRS_core"/>
</dbReference>
<dbReference type="PANTHER" id="PTHR11956">
    <property type="entry name" value="ARGINYL-TRNA SYNTHETASE"/>
    <property type="match status" value="1"/>
</dbReference>
<dbReference type="Pfam" id="PF00750">
    <property type="entry name" value="tRNA-synt_1d"/>
    <property type="match status" value="1"/>
</dbReference>
<keyword evidence="6 8" id="KW-0030">Aminoacyl-tRNA synthetase</keyword>
<dbReference type="Pfam" id="PF05746">
    <property type="entry name" value="DALR_1"/>
    <property type="match status" value="1"/>
</dbReference>
<keyword evidence="4 8" id="KW-0067">ATP-binding</keyword>
<evidence type="ECO:0000256" key="5">
    <source>
        <dbReference type="ARBA" id="ARBA00022917"/>
    </source>
</evidence>
<comment type="subunit">
    <text evidence="8">Monomer.</text>
</comment>
<dbReference type="PRINTS" id="PR01038">
    <property type="entry name" value="TRNASYNTHARG"/>
</dbReference>
<dbReference type="SMART" id="SM01016">
    <property type="entry name" value="Arg_tRNA_synt_N"/>
    <property type="match status" value="1"/>
</dbReference>
<evidence type="ECO:0000259" key="10">
    <source>
        <dbReference type="SMART" id="SM00836"/>
    </source>
</evidence>
<dbReference type="InterPro" id="IPR014729">
    <property type="entry name" value="Rossmann-like_a/b/a_fold"/>
</dbReference>
<evidence type="ECO:0000313" key="12">
    <source>
        <dbReference type="EMBL" id="KKT69353.1"/>
    </source>
</evidence>
<dbReference type="GO" id="GO:0005524">
    <property type="term" value="F:ATP binding"/>
    <property type="evidence" value="ECO:0007669"/>
    <property type="project" value="UniProtKB-UniRule"/>
</dbReference>